<organism evidence="10 11">
    <name type="scientific">Dillenia turbinata</name>
    <dbReference type="NCBI Taxonomy" id="194707"/>
    <lineage>
        <taxon>Eukaryota</taxon>
        <taxon>Viridiplantae</taxon>
        <taxon>Streptophyta</taxon>
        <taxon>Embryophyta</taxon>
        <taxon>Tracheophyta</taxon>
        <taxon>Spermatophyta</taxon>
        <taxon>Magnoliopsida</taxon>
        <taxon>eudicotyledons</taxon>
        <taxon>Gunneridae</taxon>
        <taxon>Pentapetalae</taxon>
        <taxon>Dilleniales</taxon>
        <taxon>Dilleniaceae</taxon>
        <taxon>Dillenia</taxon>
    </lineage>
</organism>
<dbReference type="EMBL" id="JBAMMX010000002">
    <property type="protein sequence ID" value="KAK6945604.1"/>
    <property type="molecule type" value="Genomic_DNA"/>
</dbReference>
<evidence type="ECO:0000256" key="7">
    <source>
        <dbReference type="SAM" id="MobiDB-lite"/>
    </source>
</evidence>
<feature type="compositionally biased region" description="Basic and acidic residues" evidence="7">
    <location>
        <begin position="215"/>
        <end position="225"/>
    </location>
</feature>
<keyword evidence="11" id="KW-1185">Reference proteome</keyword>
<reference evidence="10 11" key="1">
    <citation type="submission" date="2023-12" db="EMBL/GenBank/DDBJ databases">
        <title>A high-quality genome assembly for Dillenia turbinata (Dilleniales).</title>
        <authorList>
            <person name="Chanderbali A."/>
        </authorList>
    </citation>
    <scope>NUCLEOTIDE SEQUENCE [LARGE SCALE GENOMIC DNA]</scope>
    <source>
        <strain evidence="10">LSX21</strain>
        <tissue evidence="10">Leaf</tissue>
    </source>
</reference>
<feature type="domain" description="Protein kinase" evidence="9">
    <location>
        <begin position="263"/>
        <end position="518"/>
    </location>
</feature>
<keyword evidence="8" id="KW-1133">Transmembrane helix</keyword>
<dbReference type="Pfam" id="PF08392">
    <property type="entry name" value="FAE1_CUT1_RppA"/>
    <property type="match status" value="1"/>
</dbReference>
<evidence type="ECO:0000256" key="4">
    <source>
        <dbReference type="ARBA" id="ARBA00022679"/>
    </source>
</evidence>
<keyword evidence="4" id="KW-0808">Transferase</keyword>
<dbReference type="Gene3D" id="1.10.510.10">
    <property type="entry name" value="Transferase(Phosphotransferase) domain 1"/>
    <property type="match status" value="1"/>
</dbReference>
<dbReference type="PANTHER" id="PTHR31561">
    <property type="entry name" value="3-KETOACYL-COA SYNTHASE"/>
    <property type="match status" value="1"/>
</dbReference>
<evidence type="ECO:0000256" key="3">
    <source>
        <dbReference type="ARBA" id="ARBA00012307"/>
    </source>
</evidence>
<dbReference type="SUPFAM" id="SSF56112">
    <property type="entry name" value="Protein kinase-like (PK-like)"/>
    <property type="match status" value="1"/>
</dbReference>
<dbReference type="GO" id="GO:0006633">
    <property type="term" value="P:fatty acid biosynthetic process"/>
    <property type="evidence" value="ECO:0007669"/>
    <property type="project" value="InterPro"/>
</dbReference>
<dbReference type="CDD" id="cd00831">
    <property type="entry name" value="CHS_like"/>
    <property type="match status" value="1"/>
</dbReference>
<evidence type="ECO:0000256" key="2">
    <source>
        <dbReference type="ARBA" id="ARBA00005531"/>
    </source>
</evidence>
<dbReference type="Pfam" id="PF07714">
    <property type="entry name" value="PK_Tyr_Ser-Thr"/>
    <property type="match status" value="1"/>
</dbReference>
<dbReference type="Gene3D" id="3.40.47.10">
    <property type="match status" value="2"/>
</dbReference>
<dbReference type="SUPFAM" id="SSF53901">
    <property type="entry name" value="Thiolase-like"/>
    <property type="match status" value="2"/>
</dbReference>
<protein>
    <recommendedName>
        <fullName evidence="3">very-long-chain 3-oxoacyl-CoA synthase</fullName>
        <ecNumber evidence="3">2.3.1.199</ecNumber>
    </recommendedName>
</protein>
<dbReference type="GO" id="GO:0016020">
    <property type="term" value="C:membrane"/>
    <property type="evidence" value="ECO:0007669"/>
    <property type="project" value="InterPro"/>
</dbReference>
<feature type="transmembrane region" description="Helical" evidence="8">
    <location>
        <begin position="546"/>
        <end position="566"/>
    </location>
</feature>
<comment type="similarity">
    <text evidence="2">Belongs to the thiolase-like superfamily. Chalcone/stilbene synthases family.</text>
</comment>
<evidence type="ECO:0000313" key="11">
    <source>
        <dbReference type="Proteomes" id="UP001370490"/>
    </source>
</evidence>
<dbReference type="Pfam" id="PF08541">
    <property type="entry name" value="ACP_syn_III_C"/>
    <property type="match status" value="1"/>
</dbReference>
<dbReference type="InterPro" id="IPR011009">
    <property type="entry name" value="Kinase-like_dom_sf"/>
</dbReference>
<dbReference type="EC" id="2.3.1.199" evidence="3"/>
<dbReference type="Proteomes" id="UP001370490">
    <property type="component" value="Unassembled WGS sequence"/>
</dbReference>
<comment type="caution">
    <text evidence="10">The sequence shown here is derived from an EMBL/GenBank/DDBJ whole genome shotgun (WGS) entry which is preliminary data.</text>
</comment>
<comment type="pathway">
    <text evidence="1">Lipid metabolism; fatty acid biosynthesis.</text>
</comment>
<dbReference type="GO" id="GO:0004672">
    <property type="term" value="F:protein kinase activity"/>
    <property type="evidence" value="ECO:0007669"/>
    <property type="project" value="InterPro"/>
</dbReference>
<dbReference type="GO" id="GO:0005524">
    <property type="term" value="F:ATP binding"/>
    <property type="evidence" value="ECO:0007669"/>
    <property type="project" value="InterPro"/>
</dbReference>
<evidence type="ECO:0000256" key="1">
    <source>
        <dbReference type="ARBA" id="ARBA00005194"/>
    </source>
</evidence>
<keyword evidence="8" id="KW-0472">Membrane</keyword>
<dbReference type="Gene3D" id="3.30.200.20">
    <property type="entry name" value="Phosphorylase Kinase, domain 1"/>
    <property type="match status" value="1"/>
</dbReference>
<dbReference type="AlphaFoldDB" id="A0AAN8W9G5"/>
<evidence type="ECO:0000256" key="6">
    <source>
        <dbReference type="ARBA" id="ARBA00047375"/>
    </source>
</evidence>
<dbReference type="InterPro" id="IPR013601">
    <property type="entry name" value="FAE1_typ3_polyketide_synth"/>
</dbReference>
<proteinExistence type="inferred from homology"/>
<dbReference type="InterPro" id="IPR016039">
    <property type="entry name" value="Thiolase-like"/>
</dbReference>
<dbReference type="InterPro" id="IPR001245">
    <property type="entry name" value="Ser-Thr/Tyr_kinase_cat_dom"/>
</dbReference>
<dbReference type="InterPro" id="IPR000719">
    <property type="entry name" value="Prot_kinase_dom"/>
</dbReference>
<evidence type="ECO:0000256" key="8">
    <source>
        <dbReference type="SAM" id="Phobius"/>
    </source>
</evidence>
<gene>
    <name evidence="10" type="ORF">RJ641_013148</name>
</gene>
<feature type="region of interest" description="Disordered" evidence="7">
    <location>
        <begin position="215"/>
        <end position="235"/>
    </location>
</feature>
<dbReference type="InterPro" id="IPR012392">
    <property type="entry name" value="3-ktacl-CoA_syn"/>
</dbReference>
<dbReference type="PROSITE" id="PS50011">
    <property type="entry name" value="PROTEIN_KINASE_DOM"/>
    <property type="match status" value="1"/>
</dbReference>
<keyword evidence="8" id="KW-0812">Transmembrane</keyword>
<evidence type="ECO:0000259" key="9">
    <source>
        <dbReference type="PROSITE" id="PS50011"/>
    </source>
</evidence>
<name>A0AAN8W9G5_9MAGN</name>
<dbReference type="GO" id="GO:0009922">
    <property type="term" value="F:fatty acid elongase activity"/>
    <property type="evidence" value="ECO:0007669"/>
    <property type="project" value="UniProtKB-EC"/>
</dbReference>
<comment type="catalytic activity">
    <reaction evidence="6">
        <text>a very-long-chain acyl-CoA + malonyl-CoA + H(+) = a very-long-chain 3-oxoacyl-CoA + CO2 + CoA</text>
        <dbReference type="Rhea" id="RHEA:32727"/>
        <dbReference type="ChEBI" id="CHEBI:15378"/>
        <dbReference type="ChEBI" id="CHEBI:16526"/>
        <dbReference type="ChEBI" id="CHEBI:57287"/>
        <dbReference type="ChEBI" id="CHEBI:57384"/>
        <dbReference type="ChEBI" id="CHEBI:90725"/>
        <dbReference type="ChEBI" id="CHEBI:90736"/>
        <dbReference type="EC" id="2.3.1.199"/>
    </reaction>
</comment>
<sequence length="943" mass="106382">MGLSSSSSPSSSSSMPPRETVIVVIDANRSKGLDAVDWALNHVVKPRDVVIVLGILCEFGKKNSCFPFHMGIGITGIWEKLEFTPLGEVSARDVEEEIERKKEHYQCSLQPFYRQCRRNEVTLEVKLAAGFDPKEITIQEAQSSNTRWIVLDSHLKKEKECIYDQVGCKLAVVKGKDVATLMTSKAHAYEALPREPMSIHTEKVFTAHQHEMVQDKDKATVHENETSSPMPSPQSPDWYPLSWRSGYPRAFSHSELEVITNHFSNENILTEEEDIKFYEGVLQETPVLIKCFSNNDERFWLGLKILSRVRHRNILNLVGYCCTGASGFLIFDYPCQGDDLAQNLSWKARWYIALEIGCCLRYLHEDCIDGPIVHQSVSSYHIVFPHGSSAMLANFDRAKRLKDELPPNEASQAISVTAEKDELITIDVQAYGVLLVELITGRCSAQMDEKKSQSPADWALTLLGNGRLDRVMDPRLMGGDAGVVSHMARAALLCLNNDTNHKFSMSEVLAVVRDYPNLRFWKMVSLSFEDFLLRSSSIIPQFPISLTHFHLVAVFVLALLGFYYYFRSYSVYLIDCVCHLPPDYLRAPVSNFIEHFEICNVFNRECIDFQVKVCERSGIGDEALHQLPPDTSLKPTAEETKMVLFTVVKDLLFKHEINPKNIGILVSNCSLFCPTPSITSMLINKFGFQSNIKSTNPKRNGCSAGLLSISLVKDLLKVHKNSLALVVSMEAVTPNGYTGSTKSMLVTNTLFRMGGAAILLRNTLRNNISRLGPQVLPYSEQFKYIWSVFCKKVLIHKKQKEVFVPNFKKAFEHFCIHAGGRAVIDAVEQNLKLNKDDCEASRMTLYRFGNTSSSSVWYELSYLEAKGKIKKGDRAWQIAFGSGFKCNSAVWKCITQLDHHENGQIGSITILSKSHTWTRRLLCSCQRYLIVCSYLLSCCGNAY</sequence>
<evidence type="ECO:0000256" key="5">
    <source>
        <dbReference type="ARBA" id="ARBA00023315"/>
    </source>
</evidence>
<dbReference type="InterPro" id="IPR013747">
    <property type="entry name" value="ACP_syn_III_C"/>
</dbReference>
<accession>A0AAN8W9G5</accession>
<evidence type="ECO:0000313" key="10">
    <source>
        <dbReference type="EMBL" id="KAK6945604.1"/>
    </source>
</evidence>
<keyword evidence="5" id="KW-0012">Acyltransferase</keyword>